<feature type="domain" description="Plasmodium RESA N-terminal" evidence="2">
    <location>
        <begin position="132"/>
        <end position="265"/>
    </location>
</feature>
<keyword evidence="1" id="KW-0472">Membrane</keyword>
<dbReference type="InterPro" id="IPR019111">
    <property type="entry name" value="PRESA_N"/>
</dbReference>
<accession>A0A024WTJ4</accession>
<evidence type="ECO:0000259" key="2">
    <source>
        <dbReference type="Pfam" id="PF09687"/>
    </source>
</evidence>
<sequence length="278" mass="32969">MKCHRVEYYSEENNIKNPMNTCSFRRIFLNLLSIVGILLLVGLNVKYNNMRQKRNLSELKSIKNRGLRSTIEKNILKNTVYEKHKLKDTLDKKNYSILPSSVGCDSKDGGKYNDDTTKEKSNNINYNDLSKQLTLEELRHVLDNFKKSPSNQDLYNIWNHALGIAKEGFHNMVKELELYIRDYLNKYEYQSYHHMKDRNVCIGTKYPTWYKSMNDIGEALSSTDRDHTRGFYGLVKDKASIDEIKNFIYSYIEHYDTLKNELYNEHKKRFTERMNNPK</sequence>
<dbReference type="Pfam" id="PF09687">
    <property type="entry name" value="PRESAN"/>
    <property type="match status" value="1"/>
</dbReference>
<dbReference type="PANTHER" id="PTHR36193">
    <property type="entry name" value="PHISTB DOMAIN-CONTAINING RESA-LIKE PROTEIN 1"/>
    <property type="match status" value="1"/>
</dbReference>
<dbReference type="InterPro" id="IPR044885">
    <property type="entry name" value="PRESA_N_sf"/>
</dbReference>
<evidence type="ECO:0000313" key="4">
    <source>
        <dbReference type="Proteomes" id="UP000030699"/>
    </source>
</evidence>
<reference evidence="3 4" key="1">
    <citation type="submission" date="2013-02" db="EMBL/GenBank/DDBJ databases">
        <title>The Genome Annotation of Plasmodium falciparum MaliPS096_E11.</title>
        <authorList>
            <consortium name="The Broad Institute Genome Sequencing Platform"/>
            <consortium name="The Broad Institute Genome Sequencing Center for Infectious Disease"/>
            <person name="Neafsey D."/>
            <person name="Hoffman S."/>
            <person name="Volkman S."/>
            <person name="Rosenthal P."/>
            <person name="Walker B."/>
            <person name="Young S.K."/>
            <person name="Zeng Q."/>
            <person name="Gargeya S."/>
            <person name="Fitzgerald M."/>
            <person name="Haas B."/>
            <person name="Abouelleil A."/>
            <person name="Allen A.W."/>
            <person name="Alvarado L."/>
            <person name="Arachchi H.M."/>
            <person name="Berlin A.M."/>
            <person name="Chapman S.B."/>
            <person name="Gainer-Dewar J."/>
            <person name="Goldberg J."/>
            <person name="Griggs A."/>
            <person name="Gujja S."/>
            <person name="Hansen M."/>
            <person name="Howarth C."/>
            <person name="Imamovic A."/>
            <person name="Ireland A."/>
            <person name="Larimer J."/>
            <person name="McCowan C."/>
            <person name="Murphy C."/>
            <person name="Pearson M."/>
            <person name="Poon T.W."/>
            <person name="Priest M."/>
            <person name="Roberts A."/>
            <person name="Saif S."/>
            <person name="Shea T."/>
            <person name="Sisk P."/>
            <person name="Sykes S."/>
            <person name="Wortman J."/>
            <person name="Nusbaum C."/>
            <person name="Birren B."/>
        </authorList>
    </citation>
    <scope>NUCLEOTIDE SEQUENCE [LARGE SCALE GENOMIC DNA]</scope>
    <source>
        <strain evidence="3 4">MaliPS096_E11</strain>
    </source>
</reference>
<evidence type="ECO:0000313" key="3">
    <source>
        <dbReference type="EMBL" id="ETW50544.1"/>
    </source>
</evidence>
<dbReference type="AlphaFoldDB" id="A0A024WTJ4"/>
<evidence type="ECO:0000256" key="1">
    <source>
        <dbReference type="SAM" id="Phobius"/>
    </source>
</evidence>
<keyword evidence="1" id="KW-1133">Transmembrane helix</keyword>
<reference evidence="3 4" key="2">
    <citation type="submission" date="2013-02" db="EMBL/GenBank/DDBJ databases">
        <title>The Genome Sequence of Plasmodium falciparum MaliPS096_E11.</title>
        <authorList>
            <consortium name="The Broad Institute Genome Sequencing Platform"/>
            <consortium name="The Broad Institute Genome Sequencing Center for Infectious Disease"/>
            <person name="Neafsey D."/>
            <person name="Cheeseman I."/>
            <person name="Volkman S."/>
            <person name="Adams J."/>
            <person name="Walker B."/>
            <person name="Young S.K."/>
            <person name="Zeng Q."/>
            <person name="Gargeya S."/>
            <person name="Fitzgerald M."/>
            <person name="Haas B."/>
            <person name="Abouelleil A."/>
            <person name="Alvarado L."/>
            <person name="Arachchi H.M."/>
            <person name="Berlin A.M."/>
            <person name="Chapman S.B."/>
            <person name="Dewar J."/>
            <person name="Goldberg J."/>
            <person name="Griggs A."/>
            <person name="Gujja S."/>
            <person name="Hansen M."/>
            <person name="Howarth C."/>
            <person name="Imamovic A."/>
            <person name="Larimer J."/>
            <person name="McCowan C."/>
            <person name="Murphy C."/>
            <person name="Neiman D."/>
            <person name="Pearson M."/>
            <person name="Priest M."/>
            <person name="Roberts A."/>
            <person name="Saif S."/>
            <person name="Shea T."/>
            <person name="Sisk P."/>
            <person name="Sykes S."/>
            <person name="Wortman J."/>
            <person name="Nusbaum C."/>
            <person name="Birren B."/>
        </authorList>
    </citation>
    <scope>NUCLEOTIDE SEQUENCE [LARGE SCALE GENOMIC DNA]</scope>
    <source>
        <strain evidence="3 4">MaliPS096_E11</strain>
    </source>
</reference>
<organism evidence="3 4">
    <name type="scientific">Plasmodium falciparum MaliPS096_E11</name>
    <dbReference type="NCBI Taxonomy" id="1036727"/>
    <lineage>
        <taxon>Eukaryota</taxon>
        <taxon>Sar</taxon>
        <taxon>Alveolata</taxon>
        <taxon>Apicomplexa</taxon>
        <taxon>Aconoidasida</taxon>
        <taxon>Haemosporida</taxon>
        <taxon>Plasmodiidae</taxon>
        <taxon>Plasmodium</taxon>
        <taxon>Plasmodium (Laverania)</taxon>
    </lineage>
</organism>
<dbReference type="OrthoDB" id="378646at2759"/>
<name>A0A024WTJ4_PLAFA</name>
<dbReference type="NCBIfam" id="TIGR01639">
    <property type="entry name" value="P_fal_TIGR01639"/>
    <property type="match status" value="1"/>
</dbReference>
<feature type="transmembrane region" description="Helical" evidence="1">
    <location>
        <begin position="27"/>
        <end position="45"/>
    </location>
</feature>
<dbReference type="Gene3D" id="6.10.280.180">
    <property type="entry name" value="Plasmodium RESA, N-terminal helical domain"/>
    <property type="match status" value="1"/>
</dbReference>
<keyword evidence="1" id="KW-0812">Transmembrane</keyword>
<gene>
    <name evidence="3" type="ORF">PFMALIP_01272</name>
</gene>
<protein>
    <recommendedName>
        <fullName evidence="2">Plasmodium RESA N-terminal domain-containing protein</fullName>
    </recommendedName>
</protein>
<dbReference type="EMBL" id="KI925517">
    <property type="protein sequence ID" value="ETW50544.1"/>
    <property type="molecule type" value="Genomic_DNA"/>
</dbReference>
<dbReference type="Proteomes" id="UP000030699">
    <property type="component" value="Unassembled WGS sequence"/>
</dbReference>
<dbReference type="InterPro" id="IPR006526">
    <property type="entry name" value="Export_prot_PHISTa/b/c"/>
</dbReference>
<proteinExistence type="predicted"/>
<dbReference type="PANTHER" id="PTHR36193:SF23">
    <property type="entry name" value="PHISTB DOMAIN-CONTAINING RESA-LIKE PROTEIN 1"/>
    <property type="match status" value="1"/>
</dbReference>